<dbReference type="InterPro" id="IPR050320">
    <property type="entry name" value="N5-glutamine_MTase"/>
</dbReference>
<dbReference type="InterPro" id="IPR007848">
    <property type="entry name" value="Small_mtfrase_dom"/>
</dbReference>
<dbReference type="NCBIfam" id="TIGR03534">
    <property type="entry name" value="RF_mod_PrmC"/>
    <property type="match status" value="1"/>
</dbReference>
<reference evidence="8" key="1">
    <citation type="journal article" date="2020" name="mSystems">
        <title>Genome- and Community-Level Interaction Insights into Carbon Utilization and Element Cycling Functions of Hydrothermarchaeota in Hydrothermal Sediment.</title>
        <authorList>
            <person name="Zhou Z."/>
            <person name="Liu Y."/>
            <person name="Xu W."/>
            <person name="Pan J."/>
            <person name="Luo Z.H."/>
            <person name="Li M."/>
        </authorList>
    </citation>
    <scope>NUCLEOTIDE SEQUENCE [LARGE SCALE GENOMIC DNA]</scope>
    <source>
        <strain evidence="8">HyVt-456</strain>
    </source>
</reference>
<organism evidence="8">
    <name type="scientific">Caldithrix abyssi</name>
    <dbReference type="NCBI Taxonomy" id="187145"/>
    <lineage>
        <taxon>Bacteria</taxon>
        <taxon>Pseudomonadati</taxon>
        <taxon>Calditrichota</taxon>
        <taxon>Calditrichia</taxon>
        <taxon>Calditrichales</taxon>
        <taxon>Calditrichaceae</taxon>
        <taxon>Caldithrix</taxon>
    </lineage>
</organism>
<feature type="binding site" evidence="5">
    <location>
        <begin position="195"/>
        <end position="198"/>
    </location>
    <ligand>
        <name>substrate</name>
    </ligand>
</feature>
<dbReference type="EMBL" id="DRLD01000123">
    <property type="protein sequence ID" value="HED09945.1"/>
    <property type="molecule type" value="Genomic_DNA"/>
</dbReference>
<feature type="binding site" evidence="5">
    <location>
        <position position="148"/>
    </location>
    <ligand>
        <name>S-adenosyl-L-methionine</name>
        <dbReference type="ChEBI" id="CHEBI:59789"/>
    </ligand>
</feature>
<dbReference type="Gene3D" id="3.40.50.150">
    <property type="entry name" value="Vaccinia Virus protein VP39"/>
    <property type="match status" value="1"/>
</dbReference>
<feature type="domain" description="Methyltransferase small" evidence="6">
    <location>
        <begin position="102"/>
        <end position="199"/>
    </location>
</feature>
<dbReference type="InterPro" id="IPR040758">
    <property type="entry name" value="PrmC_N"/>
</dbReference>
<keyword evidence="2 5" id="KW-0808">Transferase</keyword>
<evidence type="ECO:0000313" key="8">
    <source>
        <dbReference type="EMBL" id="HED09945.1"/>
    </source>
</evidence>
<comment type="catalytic activity">
    <reaction evidence="4 5">
        <text>L-glutaminyl-[peptide chain release factor] + S-adenosyl-L-methionine = N(5)-methyl-L-glutaminyl-[peptide chain release factor] + S-adenosyl-L-homocysteine + H(+)</text>
        <dbReference type="Rhea" id="RHEA:42896"/>
        <dbReference type="Rhea" id="RHEA-COMP:10271"/>
        <dbReference type="Rhea" id="RHEA-COMP:10272"/>
        <dbReference type="ChEBI" id="CHEBI:15378"/>
        <dbReference type="ChEBI" id="CHEBI:30011"/>
        <dbReference type="ChEBI" id="CHEBI:57856"/>
        <dbReference type="ChEBI" id="CHEBI:59789"/>
        <dbReference type="ChEBI" id="CHEBI:61891"/>
        <dbReference type="EC" id="2.1.1.297"/>
    </reaction>
</comment>
<dbReference type="EC" id="2.1.1.297" evidence="5"/>
<comment type="caution">
    <text evidence="8">The sequence shown here is derived from an EMBL/GenBank/DDBJ whole genome shotgun (WGS) entry which is preliminary data.</text>
</comment>
<evidence type="ECO:0000259" key="6">
    <source>
        <dbReference type="Pfam" id="PF05175"/>
    </source>
</evidence>
<evidence type="ECO:0000259" key="7">
    <source>
        <dbReference type="Pfam" id="PF17827"/>
    </source>
</evidence>
<dbReference type="InterPro" id="IPR029063">
    <property type="entry name" value="SAM-dependent_MTases_sf"/>
</dbReference>
<evidence type="ECO:0000256" key="1">
    <source>
        <dbReference type="ARBA" id="ARBA00022603"/>
    </source>
</evidence>
<dbReference type="Pfam" id="PF17827">
    <property type="entry name" value="PrmC_N"/>
    <property type="match status" value="1"/>
</dbReference>
<name>A0A7V1PTZ0_CALAY</name>
<dbReference type="Pfam" id="PF05175">
    <property type="entry name" value="MTS"/>
    <property type="match status" value="1"/>
</dbReference>
<accession>A0A7V1PTZ0</accession>
<keyword evidence="1 5" id="KW-0489">Methyltransferase</keyword>
<dbReference type="Proteomes" id="UP000886005">
    <property type="component" value="Unassembled WGS sequence"/>
</dbReference>
<feature type="binding site" evidence="5">
    <location>
        <begin position="125"/>
        <end position="129"/>
    </location>
    <ligand>
        <name>S-adenosyl-L-methionine</name>
        <dbReference type="ChEBI" id="CHEBI:59789"/>
    </ligand>
</feature>
<dbReference type="CDD" id="cd02440">
    <property type="entry name" value="AdoMet_MTases"/>
    <property type="match status" value="1"/>
</dbReference>
<evidence type="ECO:0000256" key="5">
    <source>
        <dbReference type="HAMAP-Rule" id="MF_02126"/>
    </source>
</evidence>
<gene>
    <name evidence="5 8" type="primary">prmC</name>
    <name evidence="8" type="ORF">ENJ10_04600</name>
</gene>
<dbReference type="PANTHER" id="PTHR18895:SF74">
    <property type="entry name" value="MTRF1L RELEASE FACTOR GLUTAMINE METHYLTRANSFERASE"/>
    <property type="match status" value="1"/>
</dbReference>
<comment type="similarity">
    <text evidence="5">Belongs to the protein N5-glutamine methyltransferase family. PrmC subfamily.</text>
</comment>
<evidence type="ECO:0000256" key="2">
    <source>
        <dbReference type="ARBA" id="ARBA00022679"/>
    </source>
</evidence>
<dbReference type="HAMAP" id="MF_02126">
    <property type="entry name" value="RF_methyltr_PrmC"/>
    <property type="match status" value="1"/>
</dbReference>
<protein>
    <recommendedName>
        <fullName evidence="5">Release factor glutamine methyltransferase</fullName>
        <shortName evidence="5">RF MTase</shortName>
        <ecNumber evidence="5">2.1.1.297</ecNumber>
    </recommendedName>
    <alternativeName>
        <fullName evidence="5">N5-glutamine methyltransferase PrmC</fullName>
    </alternativeName>
    <alternativeName>
        <fullName evidence="5">Protein-(glutamine-N5) MTase PrmC</fullName>
    </alternativeName>
    <alternativeName>
        <fullName evidence="5">Protein-glutamine N-methyltransferase PrmC</fullName>
    </alternativeName>
</protein>
<proteinExistence type="inferred from homology"/>
<dbReference type="Gene3D" id="1.10.8.10">
    <property type="entry name" value="DNA helicase RuvA subunit, C-terminal domain"/>
    <property type="match status" value="1"/>
</dbReference>
<dbReference type="InterPro" id="IPR019874">
    <property type="entry name" value="RF_methyltr_PrmC"/>
</dbReference>
<sequence length="288" mass="32876">MTRTRWTIVDILKTTTEYFTQKAIENPRLNAEMLLAHLLDMRRVQLYLEYDRPLADEELNRYRDFVSRRAKNEPLQYITGTAAFMGMDFKVTPHVLIPRPETELLVEKVLALQESLKEPKILDIGTGSGIIAVSLARLYPGARLTGVDISSAALKTAAENAAALLQPGDISPHWMNRDITSAWEGNNSFDIIVSNPPYIRLDEMETLPPEVREHEPRPALTDEGDGLSFYHRIFEMLATRELICRHLMLEMSGSQPDKIISMSKSFNFSSYTLYKDLNQIDRVLHIKP</sequence>
<feature type="domain" description="Release factor glutamine methyltransferase N-terminal" evidence="7">
    <location>
        <begin position="10"/>
        <end position="80"/>
    </location>
</feature>
<evidence type="ECO:0000256" key="4">
    <source>
        <dbReference type="ARBA" id="ARBA00048391"/>
    </source>
</evidence>
<keyword evidence="3 5" id="KW-0949">S-adenosyl-L-methionine</keyword>
<dbReference type="AlphaFoldDB" id="A0A7V1PTZ0"/>
<dbReference type="GO" id="GO:0003676">
    <property type="term" value="F:nucleic acid binding"/>
    <property type="evidence" value="ECO:0007669"/>
    <property type="project" value="InterPro"/>
</dbReference>
<dbReference type="SUPFAM" id="SSF53335">
    <property type="entry name" value="S-adenosyl-L-methionine-dependent methyltransferases"/>
    <property type="match status" value="1"/>
</dbReference>
<feature type="binding site" evidence="5">
    <location>
        <position position="195"/>
    </location>
    <ligand>
        <name>S-adenosyl-L-methionine</name>
        <dbReference type="ChEBI" id="CHEBI:59789"/>
    </ligand>
</feature>
<dbReference type="InterPro" id="IPR002052">
    <property type="entry name" value="DNA_methylase_N6_adenine_CS"/>
</dbReference>
<comment type="function">
    <text evidence="5">Methylates the class 1 translation termination release factors RF1/PrfA and RF2/PrfB on the glutamine residue of the universally conserved GGQ motif.</text>
</comment>
<dbReference type="GO" id="GO:0102559">
    <property type="term" value="F:peptide chain release factor N(5)-glutamine methyltransferase activity"/>
    <property type="evidence" value="ECO:0007669"/>
    <property type="project" value="UniProtKB-EC"/>
</dbReference>
<dbReference type="PANTHER" id="PTHR18895">
    <property type="entry name" value="HEMK METHYLTRANSFERASE"/>
    <property type="match status" value="1"/>
</dbReference>
<dbReference type="GO" id="GO:0032259">
    <property type="term" value="P:methylation"/>
    <property type="evidence" value="ECO:0007669"/>
    <property type="project" value="UniProtKB-KW"/>
</dbReference>
<dbReference type="NCBIfam" id="TIGR00536">
    <property type="entry name" value="hemK_fam"/>
    <property type="match status" value="1"/>
</dbReference>
<dbReference type="PROSITE" id="PS00092">
    <property type="entry name" value="N6_MTASE"/>
    <property type="match status" value="1"/>
</dbReference>
<comment type="caution">
    <text evidence="5">Lacks conserved residue(s) required for the propagation of feature annotation.</text>
</comment>
<dbReference type="InterPro" id="IPR004556">
    <property type="entry name" value="HemK-like"/>
</dbReference>
<evidence type="ECO:0000256" key="3">
    <source>
        <dbReference type="ARBA" id="ARBA00022691"/>
    </source>
</evidence>